<dbReference type="Pfam" id="PF00646">
    <property type="entry name" value="F-box"/>
    <property type="match status" value="1"/>
</dbReference>
<dbReference type="InterPro" id="IPR017451">
    <property type="entry name" value="F-box-assoc_interact_dom"/>
</dbReference>
<dbReference type="InterPro" id="IPR001810">
    <property type="entry name" value="F-box_dom"/>
</dbReference>
<dbReference type="Pfam" id="PF08268">
    <property type="entry name" value="FBA_3"/>
    <property type="match status" value="1"/>
</dbReference>
<dbReference type="PANTHER" id="PTHR31672">
    <property type="entry name" value="BNACNNG10540D PROTEIN"/>
    <property type="match status" value="1"/>
</dbReference>
<evidence type="ECO:0000259" key="1">
    <source>
        <dbReference type="SMART" id="SM00256"/>
    </source>
</evidence>
<proteinExistence type="predicted"/>
<name>A0A2P6S7U1_ROSCH</name>
<dbReference type="SUPFAM" id="SSF81383">
    <property type="entry name" value="F-box domain"/>
    <property type="match status" value="1"/>
</dbReference>
<dbReference type="PANTHER" id="PTHR31672:SF13">
    <property type="entry name" value="F-BOX PROTEIN CPR30-LIKE"/>
    <property type="match status" value="1"/>
</dbReference>
<dbReference type="SUPFAM" id="SSF50965">
    <property type="entry name" value="Galactose oxidase, central domain"/>
    <property type="match status" value="1"/>
</dbReference>
<dbReference type="SMART" id="SM00256">
    <property type="entry name" value="FBOX"/>
    <property type="match status" value="1"/>
</dbReference>
<dbReference type="EMBL" id="PDCK01000039">
    <property type="protein sequence ID" value="PRQ54761.1"/>
    <property type="molecule type" value="Genomic_DNA"/>
</dbReference>
<dbReference type="OrthoDB" id="1194603at2759"/>
<keyword evidence="3" id="KW-1185">Reference proteome</keyword>
<dbReference type="InterPro" id="IPR011043">
    <property type="entry name" value="Gal_Oxase/kelch_b-propeller"/>
</dbReference>
<dbReference type="Gramene" id="PRQ54761">
    <property type="protein sequence ID" value="PRQ54761"/>
    <property type="gene ID" value="RchiOBHm_Chr1g0317281"/>
</dbReference>
<evidence type="ECO:0000313" key="2">
    <source>
        <dbReference type="EMBL" id="PRQ54761.1"/>
    </source>
</evidence>
<dbReference type="STRING" id="74649.A0A2P6S7U1"/>
<dbReference type="AlphaFoldDB" id="A0A2P6S7U1"/>
<accession>A0A2P6S7U1</accession>
<protein>
    <submittedName>
        <fullName evidence="2">Putative F-box domain, galactose oxidase/kelch, beta-propeller, F-box associated interaction</fullName>
    </submittedName>
</protein>
<evidence type="ECO:0000313" key="3">
    <source>
        <dbReference type="Proteomes" id="UP000238479"/>
    </source>
</evidence>
<dbReference type="InterPro" id="IPR013187">
    <property type="entry name" value="F-box-assoc_dom_typ3"/>
</dbReference>
<sequence length="368" mass="42888">MGTKRSCPSLGEDLIVEILSRLPLKSLMRFSCVSKEWYSLTRNSYLINIHLRRANSNLSLLTHEYDRDKRFNTDPKFGISMLGDEAADLVSIDLPILSNSFKFTNILGSSNGLVCLVARVKKKTRKFMDSAEIIIWNPATKQFRSLPKPVLEENFHRFDRPTLGFGFSDDNTDDYKLVNIFHKQVQVFTRSTNSWREVEGKGYPSCKYCYGDFWVSLKGVLYWSARTDRSKGGFVLSFNLRDEVFHVIQLPFGNDWYSRLLLWKNSLAIVSKNQVWMAKTDDSDESGDNNKIVWTKQFSIDFSISRCEEIFGIWKDQVLIRRHISRYDRLYLYDPITKERGKLLQKPEEKNYYGYGQLVNYVESLALV</sequence>
<comment type="caution">
    <text evidence="2">The sequence shown here is derived from an EMBL/GenBank/DDBJ whole genome shotgun (WGS) entry which is preliminary data.</text>
</comment>
<dbReference type="Proteomes" id="UP000238479">
    <property type="component" value="Chromosome 1"/>
</dbReference>
<feature type="domain" description="F-box" evidence="1">
    <location>
        <begin position="10"/>
        <end position="50"/>
    </location>
</feature>
<reference evidence="2 3" key="1">
    <citation type="journal article" date="2018" name="Nat. Genet.">
        <title>The Rosa genome provides new insights in the design of modern roses.</title>
        <authorList>
            <person name="Bendahmane M."/>
        </authorList>
    </citation>
    <scope>NUCLEOTIDE SEQUENCE [LARGE SCALE GENOMIC DNA]</scope>
    <source>
        <strain evidence="3">cv. Old Blush</strain>
    </source>
</reference>
<dbReference type="CDD" id="cd22157">
    <property type="entry name" value="F-box_AtFBW1-like"/>
    <property type="match status" value="1"/>
</dbReference>
<dbReference type="OMA" id="PENCSHW"/>
<dbReference type="Gene3D" id="1.20.1280.50">
    <property type="match status" value="1"/>
</dbReference>
<gene>
    <name evidence="2" type="ORF">RchiOBHm_Chr1g0317281</name>
</gene>
<organism evidence="2 3">
    <name type="scientific">Rosa chinensis</name>
    <name type="common">China rose</name>
    <dbReference type="NCBI Taxonomy" id="74649"/>
    <lineage>
        <taxon>Eukaryota</taxon>
        <taxon>Viridiplantae</taxon>
        <taxon>Streptophyta</taxon>
        <taxon>Embryophyta</taxon>
        <taxon>Tracheophyta</taxon>
        <taxon>Spermatophyta</taxon>
        <taxon>Magnoliopsida</taxon>
        <taxon>eudicotyledons</taxon>
        <taxon>Gunneridae</taxon>
        <taxon>Pentapetalae</taxon>
        <taxon>rosids</taxon>
        <taxon>fabids</taxon>
        <taxon>Rosales</taxon>
        <taxon>Rosaceae</taxon>
        <taxon>Rosoideae</taxon>
        <taxon>Rosoideae incertae sedis</taxon>
        <taxon>Rosa</taxon>
    </lineage>
</organism>
<dbReference type="InterPro" id="IPR050796">
    <property type="entry name" value="SCF_F-box_component"/>
</dbReference>
<dbReference type="NCBIfam" id="TIGR01640">
    <property type="entry name" value="F_box_assoc_1"/>
    <property type="match status" value="1"/>
</dbReference>
<dbReference type="InterPro" id="IPR036047">
    <property type="entry name" value="F-box-like_dom_sf"/>
</dbReference>